<evidence type="ECO:0000259" key="1">
    <source>
        <dbReference type="Pfam" id="PF00561"/>
    </source>
</evidence>
<dbReference type="AlphaFoldDB" id="A0A848E6F5"/>
<dbReference type="EMBL" id="JABBKX010000001">
    <property type="protein sequence ID" value="NMJ39991.1"/>
    <property type="molecule type" value="Genomic_DNA"/>
</dbReference>
<comment type="caution">
    <text evidence="2">The sequence shown here is derived from an EMBL/GenBank/DDBJ whole genome shotgun (WGS) entry which is preliminary data.</text>
</comment>
<protein>
    <submittedName>
        <fullName evidence="2">Alpha/beta hydrolase</fullName>
    </submittedName>
</protein>
<dbReference type="PANTHER" id="PTHR43329">
    <property type="entry name" value="EPOXIDE HYDROLASE"/>
    <property type="match status" value="1"/>
</dbReference>
<evidence type="ECO:0000313" key="3">
    <source>
        <dbReference type="Proteomes" id="UP000548582"/>
    </source>
</evidence>
<dbReference type="RefSeq" id="WP_170052288.1">
    <property type="nucleotide sequence ID" value="NZ_JABBKX010000001.1"/>
</dbReference>
<accession>A0A848E6F5</accession>
<proteinExistence type="predicted"/>
<dbReference type="InterPro" id="IPR029058">
    <property type="entry name" value="AB_hydrolase_fold"/>
</dbReference>
<reference evidence="2 3" key="1">
    <citation type="submission" date="2020-03" db="EMBL/GenBank/DDBJ databases">
        <authorList>
            <person name="Sun Q."/>
        </authorList>
    </citation>
    <scope>NUCLEOTIDE SEQUENCE [LARGE SCALE GENOMIC DNA]</scope>
    <source>
        <strain evidence="2 3">JC162</strain>
    </source>
</reference>
<feature type="domain" description="AB hydrolase-1" evidence="1">
    <location>
        <begin position="27"/>
        <end position="280"/>
    </location>
</feature>
<dbReference type="GO" id="GO:0016787">
    <property type="term" value="F:hydrolase activity"/>
    <property type="evidence" value="ECO:0007669"/>
    <property type="project" value="UniProtKB-KW"/>
</dbReference>
<dbReference type="Proteomes" id="UP000548582">
    <property type="component" value="Unassembled WGS sequence"/>
</dbReference>
<name>A0A848E6F5_9PROT</name>
<dbReference type="InterPro" id="IPR000073">
    <property type="entry name" value="AB_hydrolase_1"/>
</dbReference>
<sequence length="294" mass="33154">MFFDGFTLEFHEANGKRFRLRRGGEGPPLLLLHGNPQTHAMWHRVAPVLARRFTVYCPDITGYGFSAKPPVSADHAAYAKRSMAADMVALMKSFGHDRFQVVSHDRGARVAHRMALDHADAVERLCTMDIIPTLAHFDRTDMAFAMGYWHWFFLAQRHPGPENMIRADIEPWFDFHTSREPKPADFFHPEARADYLAALHEPGTIEAICEDYRAATTIDLEHDRASRAAGEKVRCPLLALWGAKGSIPKWYDAPAIWKDYASGPLETGDVPSGHYLAEEAPEVVLARLDGFLRT</sequence>
<organism evidence="2 3">
    <name type="scientific">Neoroseomonas marina</name>
    <dbReference type="NCBI Taxonomy" id="1232220"/>
    <lineage>
        <taxon>Bacteria</taxon>
        <taxon>Pseudomonadati</taxon>
        <taxon>Pseudomonadota</taxon>
        <taxon>Alphaproteobacteria</taxon>
        <taxon>Acetobacterales</taxon>
        <taxon>Acetobacteraceae</taxon>
        <taxon>Neoroseomonas</taxon>
    </lineage>
</organism>
<dbReference type="SUPFAM" id="SSF53474">
    <property type="entry name" value="alpha/beta-Hydrolases"/>
    <property type="match status" value="1"/>
</dbReference>
<keyword evidence="2" id="KW-0378">Hydrolase</keyword>
<dbReference type="Pfam" id="PF00561">
    <property type="entry name" value="Abhydrolase_1"/>
    <property type="match status" value="1"/>
</dbReference>
<evidence type="ECO:0000313" key="2">
    <source>
        <dbReference type="EMBL" id="NMJ39991.1"/>
    </source>
</evidence>
<keyword evidence="3" id="KW-1185">Reference proteome</keyword>
<dbReference type="Gene3D" id="3.40.50.1820">
    <property type="entry name" value="alpha/beta hydrolase"/>
    <property type="match status" value="1"/>
</dbReference>
<gene>
    <name evidence="2" type="ORF">GWK16_01975</name>
</gene>